<feature type="domain" description="Carbohydrate kinase FGGY C-terminal" evidence="7">
    <location>
        <begin position="254"/>
        <end position="438"/>
    </location>
</feature>
<dbReference type="RefSeq" id="WP_242331635.1">
    <property type="nucleotide sequence ID" value="NZ_CP071872.1"/>
</dbReference>
<reference evidence="8 9" key="1">
    <citation type="submission" date="2021-03" db="EMBL/GenBank/DDBJ databases">
        <title>Complete genome of Streptomyces formicae strain 1H-GS9 (DSM 100524).</title>
        <authorList>
            <person name="Atanasov K.E."/>
            <person name="Altabella T."/>
            <person name="Ferrer A."/>
        </authorList>
    </citation>
    <scope>NUCLEOTIDE SEQUENCE [LARGE SCALE GENOMIC DNA]</scope>
    <source>
        <strain evidence="8 9">1H-GS9</strain>
    </source>
</reference>
<keyword evidence="4 8" id="KW-0418">Kinase</keyword>
<evidence type="ECO:0000256" key="1">
    <source>
        <dbReference type="ARBA" id="ARBA00009156"/>
    </source>
</evidence>
<dbReference type="InterPro" id="IPR018485">
    <property type="entry name" value="FGGY_C"/>
</dbReference>
<accession>A0ABY3WK16</accession>
<organism evidence="8 9">
    <name type="scientific">Streptomyces formicae</name>
    <dbReference type="NCBI Taxonomy" id="1616117"/>
    <lineage>
        <taxon>Bacteria</taxon>
        <taxon>Bacillati</taxon>
        <taxon>Actinomycetota</taxon>
        <taxon>Actinomycetes</taxon>
        <taxon>Kitasatosporales</taxon>
        <taxon>Streptomycetaceae</taxon>
        <taxon>Streptomyces</taxon>
    </lineage>
</organism>
<keyword evidence="3" id="KW-0547">Nucleotide-binding</keyword>
<comment type="similarity">
    <text evidence="1">Belongs to the FGGY kinase family.</text>
</comment>
<evidence type="ECO:0000256" key="5">
    <source>
        <dbReference type="ARBA" id="ARBA00022840"/>
    </source>
</evidence>
<dbReference type="Pfam" id="PF02782">
    <property type="entry name" value="FGGY_C"/>
    <property type="match status" value="1"/>
</dbReference>
<dbReference type="InterPro" id="IPR000577">
    <property type="entry name" value="Carb_kinase_FGGY"/>
</dbReference>
<keyword evidence="9" id="KW-1185">Reference proteome</keyword>
<evidence type="ECO:0000259" key="7">
    <source>
        <dbReference type="Pfam" id="PF02782"/>
    </source>
</evidence>
<sequence>MILALDQGTSSTKALLVDADGAVRGTAARPLSQSHPGPGRVEQDPEELWASVAGAAADLLAAHPGADIAGVALSTQRESVLAWEAATGEPLSPLLSWQDRRGAAHCAQLAAGDEARKITARTGLPVDPMFSATKAAALLDELDPGRRACRSGRIRVGTVDAWLLRRVTGRDVTELGNASRTQLLDLGTGTYSPYLLDLFGVPRAALPEPTASTGPFGSADGLPGVRAGTPLAAVLADSHAALFAHSAGRTGVVKATYGSGSSVMALAPDAAEGLPAGLARTVAWQLPGERPALALEANIAASGTAVRWAAQLLGTDERTLAALAEGAGDSAAVLVPAFEGLGAPYWDRQAVAVLTGFTQAAPRAGLARAAIESVAFQIAETVALFDRALGPAPALHADGGASANTTLMQLQADLCARPVRVGAHPESSALGAAHLAGLNLGLWTAKELRLRADEATAATTVNPRRDAGWRRERLTHWRDAVRRSRLART</sequence>
<dbReference type="InterPro" id="IPR018484">
    <property type="entry name" value="FGGY_N"/>
</dbReference>
<dbReference type="GO" id="GO:0016301">
    <property type="term" value="F:kinase activity"/>
    <property type="evidence" value="ECO:0007669"/>
    <property type="project" value="UniProtKB-KW"/>
</dbReference>
<proteinExistence type="inferred from homology"/>
<keyword evidence="2" id="KW-0808">Transferase</keyword>
<evidence type="ECO:0000313" key="8">
    <source>
        <dbReference type="EMBL" id="UNM12931.1"/>
    </source>
</evidence>
<dbReference type="PANTHER" id="PTHR10196:SF69">
    <property type="entry name" value="GLYCEROL KINASE"/>
    <property type="match status" value="1"/>
</dbReference>
<dbReference type="Pfam" id="PF00370">
    <property type="entry name" value="FGGY_N"/>
    <property type="match status" value="1"/>
</dbReference>
<dbReference type="SUPFAM" id="SSF53067">
    <property type="entry name" value="Actin-like ATPase domain"/>
    <property type="match status" value="2"/>
</dbReference>
<protein>
    <submittedName>
        <fullName evidence="8">Glycerol kinase</fullName>
    </submittedName>
</protein>
<dbReference type="InterPro" id="IPR043129">
    <property type="entry name" value="ATPase_NBD"/>
</dbReference>
<dbReference type="EMBL" id="CP071872">
    <property type="protein sequence ID" value="UNM12931.1"/>
    <property type="molecule type" value="Genomic_DNA"/>
</dbReference>
<dbReference type="Gene3D" id="3.30.420.40">
    <property type="match status" value="2"/>
</dbReference>
<dbReference type="PANTHER" id="PTHR10196">
    <property type="entry name" value="SUGAR KINASE"/>
    <property type="match status" value="1"/>
</dbReference>
<gene>
    <name evidence="8" type="ORF">J4032_16670</name>
</gene>
<evidence type="ECO:0000259" key="6">
    <source>
        <dbReference type="Pfam" id="PF00370"/>
    </source>
</evidence>
<dbReference type="PIRSF" id="PIRSF000538">
    <property type="entry name" value="GlpK"/>
    <property type="match status" value="1"/>
</dbReference>
<feature type="domain" description="Carbohydrate kinase FGGY N-terminal" evidence="6">
    <location>
        <begin position="1"/>
        <end position="243"/>
    </location>
</feature>
<evidence type="ECO:0000256" key="4">
    <source>
        <dbReference type="ARBA" id="ARBA00022777"/>
    </source>
</evidence>
<dbReference type="Proteomes" id="UP000828924">
    <property type="component" value="Chromosome"/>
</dbReference>
<name>A0ABY3WK16_9ACTN</name>
<evidence type="ECO:0000256" key="3">
    <source>
        <dbReference type="ARBA" id="ARBA00022741"/>
    </source>
</evidence>
<evidence type="ECO:0000313" key="9">
    <source>
        <dbReference type="Proteomes" id="UP000828924"/>
    </source>
</evidence>
<keyword evidence="5" id="KW-0067">ATP-binding</keyword>
<evidence type="ECO:0000256" key="2">
    <source>
        <dbReference type="ARBA" id="ARBA00022679"/>
    </source>
</evidence>